<evidence type="ECO:0000313" key="7">
    <source>
        <dbReference type="Proteomes" id="UP000231901"/>
    </source>
</evidence>
<evidence type="ECO:0000256" key="1">
    <source>
        <dbReference type="ARBA" id="ARBA00022491"/>
    </source>
</evidence>
<dbReference type="KEGG" id="dfn:CVE23_12385"/>
<organism evidence="6 7">
    <name type="scientific">Dickeya fangzhongdai</name>
    <dbReference type="NCBI Taxonomy" id="1778540"/>
    <lineage>
        <taxon>Bacteria</taxon>
        <taxon>Pseudomonadati</taxon>
        <taxon>Pseudomonadota</taxon>
        <taxon>Gammaproteobacteria</taxon>
        <taxon>Enterobacterales</taxon>
        <taxon>Pectobacteriaceae</taxon>
        <taxon>Dickeya</taxon>
    </lineage>
</organism>
<keyword evidence="3" id="KW-0238">DNA-binding</keyword>
<dbReference type="InterPro" id="IPR018356">
    <property type="entry name" value="Tscrpt_reg_HTH_DeoR_CS"/>
</dbReference>
<dbReference type="PROSITE" id="PS51000">
    <property type="entry name" value="HTH_DEOR_2"/>
    <property type="match status" value="1"/>
</dbReference>
<evidence type="ECO:0000259" key="5">
    <source>
        <dbReference type="PROSITE" id="PS51000"/>
    </source>
</evidence>
<dbReference type="Proteomes" id="UP000231901">
    <property type="component" value="Chromosome"/>
</dbReference>
<dbReference type="InterPro" id="IPR001034">
    <property type="entry name" value="DeoR_HTH"/>
</dbReference>
<keyword evidence="1" id="KW-0678">Repressor</keyword>
<keyword evidence="4" id="KW-0804">Transcription</keyword>
<evidence type="ECO:0000256" key="2">
    <source>
        <dbReference type="ARBA" id="ARBA00023015"/>
    </source>
</evidence>
<accession>A0A2K8QNR0</accession>
<dbReference type="SUPFAM" id="SSF46785">
    <property type="entry name" value="Winged helix' DNA-binding domain"/>
    <property type="match status" value="1"/>
</dbReference>
<dbReference type="InterPro" id="IPR050313">
    <property type="entry name" value="Carb_Metab_HTH_regulators"/>
</dbReference>
<evidence type="ECO:0000256" key="4">
    <source>
        <dbReference type="ARBA" id="ARBA00023163"/>
    </source>
</evidence>
<dbReference type="PANTHER" id="PTHR30363:SF4">
    <property type="entry name" value="GLYCEROL-3-PHOSPHATE REGULON REPRESSOR"/>
    <property type="match status" value="1"/>
</dbReference>
<dbReference type="InterPro" id="IPR036388">
    <property type="entry name" value="WH-like_DNA-bd_sf"/>
</dbReference>
<name>A0A2K8QNR0_9GAMM</name>
<protein>
    <submittedName>
        <fullName evidence="6">Decarboxylase</fullName>
    </submittedName>
</protein>
<dbReference type="PROSITE" id="PS00894">
    <property type="entry name" value="HTH_DEOR_1"/>
    <property type="match status" value="1"/>
</dbReference>
<sequence length="259" mass="28016">MLDYASFPEQRQSLIRDRLRNEGRVVCTLLSQELRVSEHTIRRDLQELAREGVCKRVYGGAVSLAPADGHFITRAAADSEAKDRLGQSCAALVQAGQCVFIDSGSTNLAIARAIPASLSVTVVTNSPAIALEMMKSSHAEVIMLGGRVQPRTGGALGITPQKQLENIYFDLCFLGGCALDAAEGLTVFDYEDAEFKQAAARKSNEIVVAMTSDKLPAIARYHVIPCEDITTLVVEPAIPADKLAPFIDKQLPIRFAEAQ</sequence>
<dbReference type="PRINTS" id="PR00037">
    <property type="entry name" value="HTHLACR"/>
</dbReference>
<evidence type="ECO:0000313" key="6">
    <source>
        <dbReference type="EMBL" id="ATZ94705.1"/>
    </source>
</evidence>
<dbReference type="SMART" id="SM00420">
    <property type="entry name" value="HTH_DEOR"/>
    <property type="match status" value="1"/>
</dbReference>
<dbReference type="Gene3D" id="1.10.10.10">
    <property type="entry name" value="Winged helix-like DNA-binding domain superfamily/Winged helix DNA-binding domain"/>
    <property type="match status" value="1"/>
</dbReference>
<reference evidence="7" key="1">
    <citation type="journal article" date="2018" name="Genome Announc.">
        <title>Complete genome sequence of a Dickeya fangzhongdai type strain causing bleeding canker of pear tree trunks.</title>
        <authorList>
            <person name="Zhao Y."/>
            <person name="Tian Y."/>
            <person name="Li X."/>
            <person name="Hu B."/>
        </authorList>
    </citation>
    <scope>NUCLEOTIDE SEQUENCE [LARGE SCALE GENOMIC DNA]</scope>
    <source>
        <strain evidence="7">DSM 101947</strain>
    </source>
</reference>
<dbReference type="AlphaFoldDB" id="A0A2K8QNR0"/>
<proteinExistence type="predicted"/>
<dbReference type="SMART" id="SM01134">
    <property type="entry name" value="DeoRC"/>
    <property type="match status" value="1"/>
</dbReference>
<dbReference type="PANTHER" id="PTHR30363">
    <property type="entry name" value="HTH-TYPE TRANSCRIPTIONAL REGULATOR SRLR-RELATED"/>
    <property type="match status" value="1"/>
</dbReference>
<dbReference type="SUPFAM" id="SSF100950">
    <property type="entry name" value="NagB/RpiA/CoA transferase-like"/>
    <property type="match status" value="1"/>
</dbReference>
<feature type="domain" description="HTH deoR-type" evidence="5">
    <location>
        <begin position="8"/>
        <end position="63"/>
    </location>
</feature>
<dbReference type="Pfam" id="PF00455">
    <property type="entry name" value="DeoRC"/>
    <property type="match status" value="1"/>
</dbReference>
<dbReference type="Pfam" id="PF08220">
    <property type="entry name" value="HTH_DeoR"/>
    <property type="match status" value="1"/>
</dbReference>
<evidence type="ECO:0000256" key="3">
    <source>
        <dbReference type="ARBA" id="ARBA00023125"/>
    </source>
</evidence>
<gene>
    <name evidence="6" type="ORF">CVE23_12385</name>
</gene>
<keyword evidence="2" id="KW-0805">Transcription regulation</keyword>
<dbReference type="EMBL" id="CP025003">
    <property type="protein sequence ID" value="ATZ94705.1"/>
    <property type="molecule type" value="Genomic_DNA"/>
</dbReference>
<keyword evidence="7" id="KW-1185">Reference proteome</keyword>
<dbReference type="InterPro" id="IPR037171">
    <property type="entry name" value="NagB/RpiA_transferase-like"/>
</dbReference>
<dbReference type="InterPro" id="IPR014036">
    <property type="entry name" value="DeoR-like_C"/>
</dbReference>
<dbReference type="GO" id="GO:0003700">
    <property type="term" value="F:DNA-binding transcription factor activity"/>
    <property type="evidence" value="ECO:0007669"/>
    <property type="project" value="InterPro"/>
</dbReference>
<dbReference type="GeneID" id="66565129"/>
<dbReference type="InterPro" id="IPR036390">
    <property type="entry name" value="WH_DNA-bd_sf"/>
</dbReference>
<dbReference type="GO" id="GO:0003677">
    <property type="term" value="F:DNA binding"/>
    <property type="evidence" value="ECO:0007669"/>
    <property type="project" value="UniProtKB-KW"/>
</dbReference>
<dbReference type="RefSeq" id="WP_100849645.1">
    <property type="nucleotide sequence ID" value="NZ_BMJF01000002.1"/>
</dbReference>